<comment type="subunit">
    <text evidence="12">The complex is composed of two ATP-binding proteins (MalK), two transmembrane proteins (MalG and MalF) and a solute-binding protein (MalE).</text>
</comment>
<feature type="transmembrane region" description="Helical" evidence="11">
    <location>
        <begin position="419"/>
        <end position="440"/>
    </location>
</feature>
<dbReference type="PANTHER" id="PTHR47314:SF1">
    <property type="entry name" value="MALTOSE_MALTODEXTRIN TRANSPORT SYSTEM PERMEASE PROTEIN MALF"/>
    <property type="match status" value="1"/>
</dbReference>
<dbReference type="InterPro" id="IPR035906">
    <property type="entry name" value="MetI-like_sf"/>
</dbReference>
<keyword evidence="4 11" id="KW-0813">Transport</keyword>
<feature type="transmembrane region" description="Helical" evidence="11">
    <location>
        <begin position="61"/>
        <end position="85"/>
    </location>
</feature>
<dbReference type="PROSITE" id="PS50928">
    <property type="entry name" value="ABC_TM1"/>
    <property type="match status" value="1"/>
</dbReference>
<dbReference type="RefSeq" id="WP_284100255.1">
    <property type="nucleotide sequence ID" value="NZ_JARRAF010000007.1"/>
</dbReference>
<keyword evidence="6 12" id="KW-0997">Cell inner membrane</keyword>
<proteinExistence type="inferred from homology"/>
<dbReference type="InterPro" id="IPR047103">
    <property type="entry name" value="MalF_P2_sf"/>
</dbReference>
<dbReference type="InterPro" id="IPR035277">
    <property type="entry name" value="MalF_N"/>
</dbReference>
<gene>
    <name evidence="14" type="primary">malF</name>
    <name evidence="14" type="ORF">PZA18_07765</name>
</gene>
<reference evidence="14" key="1">
    <citation type="submission" date="2023-03" db="EMBL/GenBank/DDBJ databases">
        <title>Chitinimonas shenzhenensis gen. nov., sp. nov., a novel member of family Burkholderiaceae isolated from activated sludge collected in Shen Zhen, China.</title>
        <authorList>
            <person name="Wang X."/>
        </authorList>
    </citation>
    <scope>NUCLEOTIDE SEQUENCE</scope>
    <source>
        <strain evidence="14">DQS-5</strain>
    </source>
</reference>
<dbReference type="InterPro" id="IPR029345">
    <property type="entry name" value="MalF_P2"/>
</dbReference>
<dbReference type="Proteomes" id="UP001172778">
    <property type="component" value="Unassembled WGS sequence"/>
</dbReference>
<evidence type="ECO:0000256" key="6">
    <source>
        <dbReference type="ARBA" id="ARBA00022519"/>
    </source>
</evidence>
<organism evidence="14 15">
    <name type="scientific">Parachitinimonas caeni</name>
    <dbReference type="NCBI Taxonomy" id="3031301"/>
    <lineage>
        <taxon>Bacteria</taxon>
        <taxon>Pseudomonadati</taxon>
        <taxon>Pseudomonadota</taxon>
        <taxon>Betaproteobacteria</taxon>
        <taxon>Neisseriales</taxon>
        <taxon>Chitinibacteraceae</taxon>
        <taxon>Parachitinimonas</taxon>
    </lineage>
</organism>
<feature type="transmembrane region" description="Helical" evidence="11">
    <location>
        <begin position="308"/>
        <end position="329"/>
    </location>
</feature>
<dbReference type="SUPFAM" id="SSF160964">
    <property type="entry name" value="MalF N-terminal region-like"/>
    <property type="match status" value="1"/>
</dbReference>
<dbReference type="SUPFAM" id="SSF161098">
    <property type="entry name" value="MetI-like"/>
    <property type="match status" value="1"/>
</dbReference>
<dbReference type="PANTHER" id="PTHR47314">
    <property type="entry name" value="MALTOSE/MALTODEXTRIN TRANSPORT SYSTEM PERMEASE PROTEIN MALF"/>
    <property type="match status" value="1"/>
</dbReference>
<keyword evidence="8 11" id="KW-0812">Transmembrane</keyword>
<keyword evidence="10 11" id="KW-0472">Membrane</keyword>
<feature type="transmembrane region" description="Helical" evidence="11">
    <location>
        <begin position="12"/>
        <end position="30"/>
    </location>
</feature>
<evidence type="ECO:0000256" key="2">
    <source>
        <dbReference type="ARBA" id="ARBA00004429"/>
    </source>
</evidence>
<dbReference type="Gene3D" id="1.10.3720.10">
    <property type="entry name" value="MetI-like"/>
    <property type="match status" value="1"/>
</dbReference>
<evidence type="ECO:0000256" key="12">
    <source>
        <dbReference type="RuleBase" id="RU367050"/>
    </source>
</evidence>
<dbReference type="Pfam" id="PF14785">
    <property type="entry name" value="MalF_P2"/>
    <property type="match status" value="1"/>
</dbReference>
<evidence type="ECO:0000313" key="15">
    <source>
        <dbReference type="Proteomes" id="UP001172778"/>
    </source>
</evidence>
<evidence type="ECO:0000256" key="1">
    <source>
        <dbReference type="ARBA" id="ARBA00002264"/>
    </source>
</evidence>
<dbReference type="InterPro" id="IPR000515">
    <property type="entry name" value="MetI-like"/>
</dbReference>
<dbReference type="Gene3D" id="3.10.650.10">
    <property type="entry name" value="MalF N-terminal region-like"/>
    <property type="match status" value="1"/>
</dbReference>
<name>A0ABT7DV49_9NEIS</name>
<evidence type="ECO:0000256" key="4">
    <source>
        <dbReference type="ARBA" id="ARBA00022448"/>
    </source>
</evidence>
<feature type="transmembrane region" description="Helical" evidence="11">
    <location>
        <begin position="476"/>
        <end position="500"/>
    </location>
</feature>
<protein>
    <recommendedName>
        <fullName evidence="12">Maltose/maltodextrin transport system permease protein</fullName>
    </recommendedName>
</protein>
<evidence type="ECO:0000256" key="11">
    <source>
        <dbReference type="RuleBase" id="RU363032"/>
    </source>
</evidence>
<dbReference type="NCBIfam" id="NF008232">
    <property type="entry name" value="PRK10999.1"/>
    <property type="match status" value="1"/>
</dbReference>
<accession>A0ABT7DV49</accession>
<feature type="transmembrane region" description="Helical" evidence="11">
    <location>
        <begin position="273"/>
        <end position="301"/>
    </location>
</feature>
<evidence type="ECO:0000313" key="14">
    <source>
        <dbReference type="EMBL" id="MDK2123945.1"/>
    </source>
</evidence>
<dbReference type="Gene3D" id="1.20.58.370">
    <property type="entry name" value="MalF N-terminal region-like"/>
    <property type="match status" value="1"/>
</dbReference>
<evidence type="ECO:0000259" key="13">
    <source>
        <dbReference type="PROSITE" id="PS50928"/>
    </source>
</evidence>
<evidence type="ECO:0000256" key="5">
    <source>
        <dbReference type="ARBA" id="ARBA00022475"/>
    </source>
</evidence>
<dbReference type="Pfam" id="PF00528">
    <property type="entry name" value="BPD_transp_1"/>
    <property type="match status" value="1"/>
</dbReference>
<keyword evidence="9 11" id="KW-1133">Transmembrane helix</keyword>
<evidence type="ECO:0000256" key="10">
    <source>
        <dbReference type="ARBA" id="ARBA00023136"/>
    </source>
</evidence>
<evidence type="ECO:0000256" key="7">
    <source>
        <dbReference type="ARBA" id="ARBA00022597"/>
    </source>
</evidence>
<feature type="domain" description="ABC transmembrane type-1" evidence="13">
    <location>
        <begin position="274"/>
        <end position="497"/>
    </location>
</feature>
<comment type="caution">
    <text evidence="14">The sequence shown here is derived from an EMBL/GenBank/DDBJ whole genome shotgun (WGS) entry which is preliminary data.</text>
</comment>
<feature type="transmembrane region" description="Helical" evidence="11">
    <location>
        <begin position="364"/>
        <end position="385"/>
    </location>
</feature>
<keyword evidence="15" id="KW-1185">Reference proteome</keyword>
<feature type="transmembrane region" description="Helical" evidence="11">
    <location>
        <begin position="36"/>
        <end position="54"/>
    </location>
</feature>
<evidence type="ECO:0000256" key="9">
    <source>
        <dbReference type="ARBA" id="ARBA00022989"/>
    </source>
</evidence>
<sequence length="509" mass="56369">MRRNLGRVWQPLLAVISALFGLYMVMKIYVAGQPSLALGCMAVLGIGIYVYTSGRAYAYRYLFPGMLAAAVFVLLPLIYTFAIGFTNYSSKNLLSYERARQYFLEETYQVEGDSYAFSLHDDGNAYRIRLERPDGKVFATAPLALKKPEPLTVEAKELAKTDAALSATELQTPQLVPLLPALKKVTVTLPDTQQATLSGLREFAPVRLLYKANADGSLTNQQDGTVIRADQQTGFFTKANGEALQPGFKVGVGFDNYKRIFTEPTFREPFIRIFIWTVAFAGLTVVFTFAVGVVLAVLLNWEALRFRAFYRVMLFLPYAVPGFISILVFKGLFSENSGEINAMLKALFGISPHWFSDPWLARSMLLIVNTWLGYPYMMVLCMGLIKAIPSDLYEASAIAGAGPLTNFFKITLPLIAKPITPLLISAFAFNFNNFVLIALLTGGRPDFIDTTVPAGETDLLVSYTYRIAFEDSGQQFGLAAAISTVIFIMVAILSIVNLRLTKVNQQEAR</sequence>
<keyword evidence="5" id="KW-1003">Cell membrane</keyword>
<comment type="subcellular location">
    <subcellularLocation>
        <location evidence="2 12">Cell inner membrane</location>
        <topology evidence="2 12">Multi-pass membrane protein</topology>
    </subcellularLocation>
    <subcellularLocation>
        <location evidence="11">Cell membrane</location>
        <topology evidence="11">Multi-pass membrane protein</topology>
    </subcellularLocation>
</comment>
<dbReference type="EMBL" id="JARRAF010000007">
    <property type="protein sequence ID" value="MDK2123945.1"/>
    <property type="molecule type" value="Genomic_DNA"/>
</dbReference>
<evidence type="ECO:0000256" key="3">
    <source>
        <dbReference type="ARBA" id="ARBA00009047"/>
    </source>
</evidence>
<comment type="function">
    <text evidence="1 12">Part of the ABC transporter complex MalEFGK involved in maltose/maltodextrin import. Probably responsible for the translocation of the substrate across the membrane.</text>
</comment>
<keyword evidence="7 12" id="KW-0762">Sugar transport</keyword>
<dbReference type="Gene3D" id="2.40.430.10">
    <property type="entry name" value="D-maltodextrin-binding protein, MBP"/>
    <property type="match status" value="1"/>
</dbReference>
<evidence type="ECO:0000256" key="8">
    <source>
        <dbReference type="ARBA" id="ARBA00022692"/>
    </source>
</evidence>
<comment type="similarity">
    <text evidence="3 12">Belongs to the binding-protein-dependent transport system permease family. MalFG subfamily.</text>
</comment>
<dbReference type="CDD" id="cd06261">
    <property type="entry name" value="TM_PBP2"/>
    <property type="match status" value="1"/>
</dbReference>